<evidence type="ECO:0000256" key="1">
    <source>
        <dbReference type="ARBA" id="ARBA00004651"/>
    </source>
</evidence>
<accession>A0ABP8TTZ0</accession>
<evidence type="ECO:0000256" key="5">
    <source>
        <dbReference type="SAM" id="Phobius"/>
    </source>
</evidence>
<name>A0ABP8TTZ0_9ACTN</name>
<dbReference type="SUPFAM" id="SSF103473">
    <property type="entry name" value="MFS general substrate transporter"/>
    <property type="match status" value="1"/>
</dbReference>
<evidence type="ECO:0000256" key="3">
    <source>
        <dbReference type="ARBA" id="ARBA00022989"/>
    </source>
</evidence>
<dbReference type="Pfam" id="PF07690">
    <property type="entry name" value="MFS_1"/>
    <property type="match status" value="1"/>
</dbReference>
<dbReference type="RefSeq" id="WP_345364719.1">
    <property type="nucleotide sequence ID" value="NZ_BAABHJ010000032.1"/>
</dbReference>
<protein>
    <submittedName>
        <fullName evidence="7">MFS transporter</fullName>
    </submittedName>
</protein>
<comment type="caution">
    <text evidence="7">The sequence shown here is derived from an EMBL/GenBank/DDBJ whole genome shotgun (WGS) entry which is preliminary data.</text>
</comment>
<feature type="domain" description="Major facilitator superfamily (MFS) profile" evidence="6">
    <location>
        <begin position="210"/>
        <end position="402"/>
    </location>
</feature>
<evidence type="ECO:0000256" key="4">
    <source>
        <dbReference type="ARBA" id="ARBA00023136"/>
    </source>
</evidence>
<feature type="transmembrane region" description="Helical" evidence="5">
    <location>
        <begin position="361"/>
        <end position="382"/>
    </location>
</feature>
<sequence length="402" mass="40522">MRAYLNFLRKPYAARLLGGTLLGRLPNGMAALAIVLFVRGHGGGYTLSGVLSAVYGLAMAAGQPVLGRAMDRYGQPRILASAAMAAAAGFALLAVFGVRSPAIATAAVVLAGFATPPLEAGLRALWPSVLNGPAEVQAAYALDAAAQELLFTFGPMLVIAATVVSTEAALLLTGALGVAGTLVVTTSRPSRVWRGEQGGGHWAGPLRSPGIRILIISLTCVGVSLGVFSVAVVAYADARHASYASGLLLALMSAGALTGGITYGLRPRTGPAHRRLVLLMAGLAAGYLPLTWAPGLLVMPVLALASGVFLAPVLACTFTLVDDLAPRGTVTEAFAWLVTAFGVGSSVGAALAGLASDAGGVHAAFAVAGAGGVLALLVILLAGPIGARRQTENREVPDVVSF</sequence>
<dbReference type="Gene3D" id="1.20.1250.20">
    <property type="entry name" value="MFS general substrate transporter like domains"/>
    <property type="match status" value="1"/>
</dbReference>
<dbReference type="InterPro" id="IPR036259">
    <property type="entry name" value="MFS_trans_sf"/>
</dbReference>
<feature type="transmembrane region" description="Helical" evidence="5">
    <location>
        <begin position="242"/>
        <end position="264"/>
    </location>
</feature>
<gene>
    <name evidence="7" type="ORF">GCM10023195_73000</name>
</gene>
<evidence type="ECO:0000313" key="8">
    <source>
        <dbReference type="Proteomes" id="UP001500212"/>
    </source>
</evidence>
<dbReference type="InterPro" id="IPR011701">
    <property type="entry name" value="MFS"/>
</dbReference>
<dbReference type="PANTHER" id="PTHR23542:SF1">
    <property type="entry name" value="MAJOR FACILITATOR SUPERFAMILY (MFS) PROFILE DOMAIN-CONTAINING PROTEIN"/>
    <property type="match status" value="1"/>
</dbReference>
<dbReference type="InterPro" id="IPR020846">
    <property type="entry name" value="MFS_dom"/>
</dbReference>
<feature type="transmembrane region" description="Helical" evidence="5">
    <location>
        <begin position="276"/>
        <end position="295"/>
    </location>
</feature>
<organism evidence="7 8">
    <name type="scientific">Actinoallomurus liliacearum</name>
    <dbReference type="NCBI Taxonomy" id="1080073"/>
    <lineage>
        <taxon>Bacteria</taxon>
        <taxon>Bacillati</taxon>
        <taxon>Actinomycetota</taxon>
        <taxon>Actinomycetes</taxon>
        <taxon>Streptosporangiales</taxon>
        <taxon>Thermomonosporaceae</taxon>
        <taxon>Actinoallomurus</taxon>
    </lineage>
</organism>
<dbReference type="PANTHER" id="PTHR23542">
    <property type="match status" value="1"/>
</dbReference>
<keyword evidence="4 5" id="KW-0472">Membrane</keyword>
<dbReference type="PROSITE" id="PS50850">
    <property type="entry name" value="MFS"/>
    <property type="match status" value="1"/>
</dbReference>
<feature type="transmembrane region" description="Helical" evidence="5">
    <location>
        <begin position="44"/>
        <end position="66"/>
    </location>
</feature>
<reference evidence="8" key="1">
    <citation type="journal article" date="2019" name="Int. J. Syst. Evol. Microbiol.">
        <title>The Global Catalogue of Microorganisms (GCM) 10K type strain sequencing project: providing services to taxonomists for standard genome sequencing and annotation.</title>
        <authorList>
            <consortium name="The Broad Institute Genomics Platform"/>
            <consortium name="The Broad Institute Genome Sequencing Center for Infectious Disease"/>
            <person name="Wu L."/>
            <person name="Ma J."/>
        </authorList>
    </citation>
    <scope>NUCLEOTIDE SEQUENCE [LARGE SCALE GENOMIC DNA]</scope>
    <source>
        <strain evidence="8">JCM 17938</strain>
    </source>
</reference>
<feature type="transmembrane region" description="Helical" evidence="5">
    <location>
        <begin position="12"/>
        <end position="38"/>
    </location>
</feature>
<evidence type="ECO:0000313" key="7">
    <source>
        <dbReference type="EMBL" id="GAA4616416.1"/>
    </source>
</evidence>
<keyword evidence="2 5" id="KW-0812">Transmembrane</keyword>
<keyword evidence="3 5" id="KW-1133">Transmembrane helix</keyword>
<proteinExistence type="predicted"/>
<dbReference type="EMBL" id="BAABHJ010000032">
    <property type="protein sequence ID" value="GAA4616416.1"/>
    <property type="molecule type" value="Genomic_DNA"/>
</dbReference>
<keyword evidence="8" id="KW-1185">Reference proteome</keyword>
<dbReference type="Proteomes" id="UP001500212">
    <property type="component" value="Unassembled WGS sequence"/>
</dbReference>
<feature type="transmembrane region" description="Helical" evidence="5">
    <location>
        <begin position="157"/>
        <end position="184"/>
    </location>
</feature>
<evidence type="ECO:0000259" key="6">
    <source>
        <dbReference type="PROSITE" id="PS50850"/>
    </source>
</evidence>
<feature type="transmembrane region" description="Helical" evidence="5">
    <location>
        <begin position="213"/>
        <end position="236"/>
    </location>
</feature>
<feature type="transmembrane region" description="Helical" evidence="5">
    <location>
        <begin position="78"/>
        <end position="98"/>
    </location>
</feature>
<comment type="subcellular location">
    <subcellularLocation>
        <location evidence="1">Cell membrane</location>
        <topology evidence="1">Multi-pass membrane protein</topology>
    </subcellularLocation>
</comment>
<evidence type="ECO:0000256" key="2">
    <source>
        <dbReference type="ARBA" id="ARBA00022692"/>
    </source>
</evidence>
<feature type="transmembrane region" description="Helical" evidence="5">
    <location>
        <begin position="333"/>
        <end position="355"/>
    </location>
</feature>
<feature type="transmembrane region" description="Helical" evidence="5">
    <location>
        <begin position="301"/>
        <end position="321"/>
    </location>
</feature>